<name>A0A6H5HQT2_9HEMI</name>
<accession>A0A6H5HQT2</accession>
<keyword evidence="5" id="KW-1185">Reference proteome</keyword>
<dbReference type="InterPro" id="IPR027107">
    <property type="entry name" value="Tuberin/Ral-act_asu"/>
</dbReference>
<evidence type="ECO:0000256" key="2">
    <source>
        <dbReference type="SAM" id="SignalP"/>
    </source>
</evidence>
<feature type="signal peptide" evidence="2">
    <location>
        <begin position="1"/>
        <end position="18"/>
    </location>
</feature>
<sequence length="442" mass="49357">MKCTLCLLLWFLDSIARFQTTLVFPLPFYRVRLLSTTTSTMGSEESRTRLRNDSYIGAISRENMLVRAGLQTLIVTWIKANLNVVISQELWDQFFMVLSSLTRWEELIKEWKVSQIARYDIISYCQAEGENDQPLFVCPIVEPSSDGKSVMGGGTVRGWLPDVASVLWVRMLGALGDVNRIQDPQLHADIFHFLIDLYEILVKFNHKTVAQSASDILLLLCDCSGALLKSYPEIPPRIVEVITHLVDNLGHFPLTNGGANLGSLVVEQDDVSGLVADQLSSQLFSAPNIQLLQYIGHSSPELLESLDMPRNAPASSLNAELEQEAMGSILSMRILNQDYISHTNHPLLRAILEMMKFTSCGPSTLGTTEEGLSPQISVTSSLSSIHSHTGFIEFKSRESLICLTCWKGNFSSTVITNELSALKSSVVRIFYVNNFYIHNNYI</sequence>
<protein>
    <recommendedName>
        <fullName evidence="3">Ral GTPase-activating protein subunit alpha/beta N-terminal domain-containing protein</fullName>
    </recommendedName>
</protein>
<evidence type="ECO:0000313" key="4">
    <source>
        <dbReference type="EMBL" id="CAB0020402.1"/>
    </source>
</evidence>
<evidence type="ECO:0000259" key="3">
    <source>
        <dbReference type="Pfam" id="PF20412"/>
    </source>
</evidence>
<dbReference type="GO" id="GO:0005737">
    <property type="term" value="C:cytoplasm"/>
    <property type="evidence" value="ECO:0007669"/>
    <property type="project" value="TreeGrafter"/>
</dbReference>
<feature type="chain" id="PRO_5026297334" description="Ral GTPase-activating protein subunit alpha/beta N-terminal domain-containing protein" evidence="2">
    <location>
        <begin position="19"/>
        <end position="442"/>
    </location>
</feature>
<gene>
    <name evidence="4" type="ORF">NTEN_LOCUS23989</name>
</gene>
<dbReference type="InterPro" id="IPR046859">
    <property type="entry name" value="RGPA/RALGAPB_N"/>
</dbReference>
<proteinExistence type="predicted"/>
<evidence type="ECO:0000256" key="1">
    <source>
        <dbReference type="ARBA" id="ARBA00022553"/>
    </source>
</evidence>
<dbReference type="AlphaFoldDB" id="A0A6H5HQT2"/>
<dbReference type="EMBL" id="CADCXU010035296">
    <property type="protein sequence ID" value="CAB0020402.1"/>
    <property type="molecule type" value="Genomic_DNA"/>
</dbReference>
<dbReference type="GO" id="GO:0005634">
    <property type="term" value="C:nucleus"/>
    <property type="evidence" value="ECO:0007669"/>
    <property type="project" value="InterPro"/>
</dbReference>
<reference evidence="4 5" key="1">
    <citation type="submission" date="2020-02" db="EMBL/GenBank/DDBJ databases">
        <authorList>
            <person name="Ferguson B K."/>
        </authorList>
    </citation>
    <scope>NUCLEOTIDE SEQUENCE [LARGE SCALE GENOMIC DNA]</scope>
</reference>
<evidence type="ECO:0000313" key="5">
    <source>
        <dbReference type="Proteomes" id="UP000479000"/>
    </source>
</evidence>
<dbReference type="PANTHER" id="PTHR10063">
    <property type="entry name" value="TUBERIN"/>
    <property type="match status" value="1"/>
</dbReference>
<keyword evidence="2" id="KW-0732">Signal</keyword>
<feature type="domain" description="Ral GTPase-activating protein subunit alpha/beta N-terminal" evidence="3">
    <location>
        <begin position="60"/>
        <end position="113"/>
    </location>
</feature>
<dbReference type="GO" id="GO:0005096">
    <property type="term" value="F:GTPase activator activity"/>
    <property type="evidence" value="ECO:0007669"/>
    <property type="project" value="InterPro"/>
</dbReference>
<dbReference type="Pfam" id="PF20412">
    <property type="entry name" value="RALGAPB_N"/>
    <property type="match status" value="1"/>
</dbReference>
<dbReference type="Proteomes" id="UP000479000">
    <property type="component" value="Unassembled WGS sequence"/>
</dbReference>
<organism evidence="4 5">
    <name type="scientific">Nesidiocoris tenuis</name>
    <dbReference type="NCBI Taxonomy" id="355587"/>
    <lineage>
        <taxon>Eukaryota</taxon>
        <taxon>Metazoa</taxon>
        <taxon>Ecdysozoa</taxon>
        <taxon>Arthropoda</taxon>
        <taxon>Hexapoda</taxon>
        <taxon>Insecta</taxon>
        <taxon>Pterygota</taxon>
        <taxon>Neoptera</taxon>
        <taxon>Paraneoptera</taxon>
        <taxon>Hemiptera</taxon>
        <taxon>Heteroptera</taxon>
        <taxon>Panheteroptera</taxon>
        <taxon>Cimicomorpha</taxon>
        <taxon>Miridae</taxon>
        <taxon>Dicyphina</taxon>
        <taxon>Nesidiocoris</taxon>
    </lineage>
</organism>
<dbReference type="PANTHER" id="PTHR10063:SF11">
    <property type="entry name" value="RHO GTPASE-ACTIVATING PROTEIN CG5521-RELATED"/>
    <property type="match status" value="1"/>
</dbReference>
<dbReference type="OrthoDB" id="6623228at2759"/>
<keyword evidence="1" id="KW-0597">Phosphoprotein</keyword>